<dbReference type="STRING" id="1168035.SAMN05444280_11263"/>
<feature type="chain" id="PRO_5012138526" evidence="1">
    <location>
        <begin position="20"/>
        <end position="382"/>
    </location>
</feature>
<feature type="domain" description="F5/8 type C" evidence="2">
    <location>
        <begin position="228"/>
        <end position="378"/>
    </location>
</feature>
<dbReference type="AlphaFoldDB" id="A0A1M6H2Z8"/>
<name>A0A1M6H2Z8_9BACT</name>
<gene>
    <name evidence="3" type="ORF">SAMN05444280_11263</name>
</gene>
<dbReference type="SUPFAM" id="SSF49785">
    <property type="entry name" value="Galactose-binding domain-like"/>
    <property type="match status" value="1"/>
</dbReference>
<keyword evidence="4" id="KW-1185">Reference proteome</keyword>
<reference evidence="3 4" key="1">
    <citation type="submission" date="2016-11" db="EMBL/GenBank/DDBJ databases">
        <authorList>
            <person name="Jaros S."/>
            <person name="Januszkiewicz K."/>
            <person name="Wedrychowicz H."/>
        </authorList>
    </citation>
    <scope>NUCLEOTIDE SEQUENCE [LARGE SCALE GENOMIC DNA]</scope>
    <source>
        <strain evidence="3 4">DSM 27063</strain>
    </source>
</reference>
<proteinExistence type="predicted"/>
<dbReference type="RefSeq" id="WP_083578189.1">
    <property type="nucleotide sequence ID" value="NZ_FQZE01000012.1"/>
</dbReference>
<dbReference type="InterPro" id="IPR000421">
    <property type="entry name" value="FA58C"/>
</dbReference>
<organism evidence="3 4">
    <name type="scientific">Tangfeifania diversioriginum</name>
    <dbReference type="NCBI Taxonomy" id="1168035"/>
    <lineage>
        <taxon>Bacteria</taxon>
        <taxon>Pseudomonadati</taxon>
        <taxon>Bacteroidota</taxon>
        <taxon>Bacteroidia</taxon>
        <taxon>Marinilabiliales</taxon>
        <taxon>Prolixibacteraceae</taxon>
        <taxon>Tangfeifania</taxon>
    </lineage>
</organism>
<dbReference type="Proteomes" id="UP000184050">
    <property type="component" value="Unassembled WGS sequence"/>
</dbReference>
<dbReference type="PROSITE" id="PS51257">
    <property type="entry name" value="PROKAR_LIPOPROTEIN"/>
    <property type="match status" value="1"/>
</dbReference>
<dbReference type="Gene3D" id="2.60.120.260">
    <property type="entry name" value="Galactose-binding domain-like"/>
    <property type="match status" value="1"/>
</dbReference>
<dbReference type="InterPro" id="IPR008979">
    <property type="entry name" value="Galactose-bd-like_sf"/>
</dbReference>
<dbReference type="Pfam" id="PF00754">
    <property type="entry name" value="F5_F8_type_C"/>
    <property type="match status" value="1"/>
</dbReference>
<dbReference type="PROSITE" id="PS50022">
    <property type="entry name" value="FA58C_3"/>
    <property type="match status" value="1"/>
</dbReference>
<keyword evidence="1" id="KW-0732">Signal</keyword>
<protein>
    <submittedName>
        <fullName evidence="3">F5/8 type C domain-containing protein</fullName>
    </submittedName>
</protein>
<evidence type="ECO:0000256" key="1">
    <source>
        <dbReference type="SAM" id="SignalP"/>
    </source>
</evidence>
<dbReference type="OrthoDB" id="831253at2"/>
<sequence length="382" mass="43613">MKYIFKTTILFLISAMAFMSCDKMEDVHADFVKDGEIIYANVPDTLQTMPGRNRIQLKWLVYNGNNIQRSIVEWEDAGEMNSQSLDVSLNTPVDSVYVTIDNLDEKSYLFYAYNIDRDGNRSVKKQVTGSAYGDVYESSLTNRPVSTIEGGGTIDSVVVTWGTQGEGYVGTEVAYENTSDELTTKMLLPEDDRIVIRDWKSEGEMDYRSFYIPEPNAIDTFTSQFESTLLPNFIEFQSEKIDKADWEITDFSSEAAPSYLASFAIDDNIGTFWHSQYSGDVPDYPHYFIVDMKKMVKFDKVECFRRQGNGNGQTKFKIYTSLDGINFESWGPFDFDSQSDNGQMYYFSSLPECKFIKYEAVEGPDSFAFLSEINVYGQVIQE</sequence>
<accession>A0A1M6H2Z8</accession>
<feature type="signal peptide" evidence="1">
    <location>
        <begin position="1"/>
        <end position="19"/>
    </location>
</feature>
<evidence type="ECO:0000259" key="2">
    <source>
        <dbReference type="PROSITE" id="PS50022"/>
    </source>
</evidence>
<evidence type="ECO:0000313" key="4">
    <source>
        <dbReference type="Proteomes" id="UP000184050"/>
    </source>
</evidence>
<dbReference type="EMBL" id="FQZE01000012">
    <property type="protein sequence ID" value="SHJ16529.1"/>
    <property type="molecule type" value="Genomic_DNA"/>
</dbReference>
<dbReference type="Pfam" id="PF16389">
    <property type="entry name" value="DUF4998"/>
    <property type="match status" value="1"/>
</dbReference>
<evidence type="ECO:0000313" key="3">
    <source>
        <dbReference type="EMBL" id="SHJ16529.1"/>
    </source>
</evidence>